<gene>
    <name evidence="1" type="ORF">BCV70DRAFT_72389</name>
</gene>
<dbReference type="AlphaFoldDB" id="A0A317XTC4"/>
<evidence type="ECO:0000313" key="2">
    <source>
        <dbReference type="Proteomes" id="UP000246740"/>
    </source>
</evidence>
<keyword evidence="2" id="KW-1185">Reference proteome</keyword>
<organism evidence="1 2">
    <name type="scientific">Testicularia cyperi</name>
    <dbReference type="NCBI Taxonomy" id="1882483"/>
    <lineage>
        <taxon>Eukaryota</taxon>
        <taxon>Fungi</taxon>
        <taxon>Dikarya</taxon>
        <taxon>Basidiomycota</taxon>
        <taxon>Ustilaginomycotina</taxon>
        <taxon>Ustilaginomycetes</taxon>
        <taxon>Ustilaginales</taxon>
        <taxon>Anthracoideaceae</taxon>
        <taxon>Testicularia</taxon>
    </lineage>
</organism>
<dbReference type="Proteomes" id="UP000246740">
    <property type="component" value="Unassembled WGS sequence"/>
</dbReference>
<reference evidence="1 2" key="1">
    <citation type="journal article" date="2018" name="Mol. Biol. Evol.">
        <title>Broad Genomic Sampling Reveals a Smut Pathogenic Ancestry of the Fungal Clade Ustilaginomycotina.</title>
        <authorList>
            <person name="Kijpornyongpan T."/>
            <person name="Mondo S.J."/>
            <person name="Barry K."/>
            <person name="Sandor L."/>
            <person name="Lee J."/>
            <person name="Lipzen A."/>
            <person name="Pangilinan J."/>
            <person name="LaButti K."/>
            <person name="Hainaut M."/>
            <person name="Henrissat B."/>
            <person name="Grigoriev I.V."/>
            <person name="Spatafora J.W."/>
            <person name="Aime M.C."/>
        </authorList>
    </citation>
    <scope>NUCLEOTIDE SEQUENCE [LARGE SCALE GENOMIC DNA]</scope>
    <source>
        <strain evidence="1 2">MCA 3645</strain>
    </source>
</reference>
<accession>A0A317XTC4</accession>
<protein>
    <submittedName>
        <fullName evidence="1">Uncharacterized protein</fullName>
    </submittedName>
</protein>
<dbReference type="InParanoid" id="A0A317XTC4"/>
<sequence length="164" mass="18057">MSAEPAATFLSFPDAFGHCTEADRARDSFLNGISTCSLPLCTLTDSDSLPENLFATFAIQQLHGISSNHSAIQLLQHTDPANTQLPKSHCSICIFSSHRHVQAHAARRPTTHVLRLEWTAKLKHTKNPNPTWVVWALSTPGWAAIQSVHQPNTILSNHPRPLSI</sequence>
<name>A0A317XTC4_9BASI</name>
<proteinExistence type="predicted"/>
<evidence type="ECO:0000313" key="1">
    <source>
        <dbReference type="EMBL" id="PWZ01342.1"/>
    </source>
</evidence>
<dbReference type="EMBL" id="KZ819190">
    <property type="protein sequence ID" value="PWZ01342.1"/>
    <property type="molecule type" value="Genomic_DNA"/>
</dbReference>